<dbReference type="Pfam" id="PF13561">
    <property type="entry name" value="adh_short_C2"/>
    <property type="match status" value="1"/>
</dbReference>
<reference evidence="2" key="2">
    <citation type="journal article" date="2021" name="PeerJ">
        <title>Extensive microbial diversity within the chicken gut microbiome revealed by metagenomics and culture.</title>
        <authorList>
            <person name="Gilroy R."/>
            <person name="Ravi A."/>
            <person name="Getino M."/>
            <person name="Pursley I."/>
            <person name="Horton D.L."/>
            <person name="Alikhan N.F."/>
            <person name="Baker D."/>
            <person name="Gharbi K."/>
            <person name="Hall N."/>
            <person name="Watson M."/>
            <person name="Adriaenssens E.M."/>
            <person name="Foster-Nyarko E."/>
            <person name="Jarju S."/>
            <person name="Secka A."/>
            <person name="Antonio M."/>
            <person name="Oren A."/>
            <person name="Chaudhuri R.R."/>
            <person name="La Ragione R."/>
            <person name="Hildebrand F."/>
            <person name="Pallen M.J."/>
        </authorList>
    </citation>
    <scope>NUCLEOTIDE SEQUENCE</scope>
    <source>
        <strain evidence="2">ChiHjej12B11-29160</strain>
    </source>
</reference>
<proteinExistence type="inferred from homology"/>
<organism evidence="2 3">
    <name type="scientific">Candidatus Coprovicinus avistercoris</name>
    <dbReference type="NCBI Taxonomy" id="2840754"/>
    <lineage>
        <taxon>Bacteria</taxon>
        <taxon>Bacillati</taxon>
        <taxon>Actinomycetota</taxon>
        <taxon>Coriobacteriia</taxon>
        <taxon>Coriobacteriales</taxon>
        <taxon>Coriobacteriaceae</taxon>
        <taxon>Coriobacteriaceae incertae sedis</taxon>
        <taxon>Candidatus Coprovicinus</taxon>
    </lineage>
</organism>
<dbReference type="InterPro" id="IPR036291">
    <property type="entry name" value="NAD(P)-bd_dom_sf"/>
</dbReference>
<dbReference type="AlphaFoldDB" id="A0A9D1HW98"/>
<dbReference type="GO" id="GO:0032787">
    <property type="term" value="P:monocarboxylic acid metabolic process"/>
    <property type="evidence" value="ECO:0007669"/>
    <property type="project" value="UniProtKB-ARBA"/>
</dbReference>
<dbReference type="PROSITE" id="PS00061">
    <property type="entry name" value="ADH_SHORT"/>
    <property type="match status" value="1"/>
</dbReference>
<dbReference type="InterPro" id="IPR002347">
    <property type="entry name" value="SDR_fam"/>
</dbReference>
<evidence type="ECO:0000256" key="1">
    <source>
        <dbReference type="ARBA" id="ARBA00006484"/>
    </source>
</evidence>
<dbReference type="Proteomes" id="UP000824078">
    <property type="component" value="Unassembled WGS sequence"/>
</dbReference>
<comment type="similarity">
    <text evidence="1">Belongs to the short-chain dehydrogenases/reductases (SDR) family.</text>
</comment>
<reference evidence="2" key="1">
    <citation type="submission" date="2020-10" db="EMBL/GenBank/DDBJ databases">
        <authorList>
            <person name="Gilroy R."/>
        </authorList>
    </citation>
    <scope>NUCLEOTIDE SEQUENCE</scope>
    <source>
        <strain evidence="2">ChiHjej12B11-29160</strain>
    </source>
</reference>
<gene>
    <name evidence="2" type="ORF">IAD17_01225</name>
</gene>
<sequence>MARTALVTGYLNGMGKGTYESLKARGYDVIGWDYADDPAVAVDVSSVESVRAGIERFPEGTKLDAVALCAGVWSEAPFMQTSFEEFHRLVEIDLFGMFNCVQQLVPHMNEHGAFCCISSASGQRGVAFESAYSAAKFGICGFVEAVAREIAAAPRRLRINTVCPFYVKSKMTTDALIEKERLTGITVEESYALEARDVPLGYVADPSDIGDFIAALLGPESRYVTGACIPISGGTHCGYGNPLSSYDTEESYD</sequence>
<protein>
    <submittedName>
        <fullName evidence="2">SDR family oxidoreductase</fullName>
    </submittedName>
</protein>
<evidence type="ECO:0000313" key="2">
    <source>
        <dbReference type="EMBL" id="HIU23534.1"/>
    </source>
</evidence>
<dbReference type="CDD" id="cd05233">
    <property type="entry name" value="SDR_c"/>
    <property type="match status" value="1"/>
</dbReference>
<dbReference type="EMBL" id="DVMQ01000004">
    <property type="protein sequence ID" value="HIU23534.1"/>
    <property type="molecule type" value="Genomic_DNA"/>
</dbReference>
<accession>A0A9D1HW98</accession>
<dbReference type="SUPFAM" id="SSF51735">
    <property type="entry name" value="NAD(P)-binding Rossmann-fold domains"/>
    <property type="match status" value="1"/>
</dbReference>
<comment type="caution">
    <text evidence="2">The sequence shown here is derived from an EMBL/GenBank/DDBJ whole genome shotgun (WGS) entry which is preliminary data.</text>
</comment>
<dbReference type="PRINTS" id="PR00081">
    <property type="entry name" value="GDHRDH"/>
</dbReference>
<dbReference type="InterPro" id="IPR050259">
    <property type="entry name" value="SDR"/>
</dbReference>
<dbReference type="PANTHER" id="PTHR42879">
    <property type="entry name" value="3-OXOACYL-(ACYL-CARRIER-PROTEIN) REDUCTASE"/>
    <property type="match status" value="1"/>
</dbReference>
<dbReference type="PANTHER" id="PTHR42879:SF2">
    <property type="entry name" value="3-OXOACYL-[ACYL-CARRIER-PROTEIN] REDUCTASE FABG"/>
    <property type="match status" value="1"/>
</dbReference>
<evidence type="ECO:0000313" key="3">
    <source>
        <dbReference type="Proteomes" id="UP000824078"/>
    </source>
</evidence>
<name>A0A9D1HW98_9ACTN</name>
<dbReference type="InterPro" id="IPR020904">
    <property type="entry name" value="Sc_DH/Rdtase_CS"/>
</dbReference>
<dbReference type="Gene3D" id="3.40.50.720">
    <property type="entry name" value="NAD(P)-binding Rossmann-like Domain"/>
    <property type="match status" value="1"/>
</dbReference>